<organism evidence="3 4">
    <name type="scientific">Prorocentrum cordatum</name>
    <dbReference type="NCBI Taxonomy" id="2364126"/>
    <lineage>
        <taxon>Eukaryota</taxon>
        <taxon>Sar</taxon>
        <taxon>Alveolata</taxon>
        <taxon>Dinophyceae</taxon>
        <taxon>Prorocentrales</taxon>
        <taxon>Prorocentraceae</taxon>
        <taxon>Prorocentrum</taxon>
    </lineage>
</organism>
<gene>
    <name evidence="3" type="ORF">PCOR1329_LOCUS40479</name>
</gene>
<proteinExistence type="predicted"/>
<evidence type="ECO:0000313" key="4">
    <source>
        <dbReference type="Proteomes" id="UP001189429"/>
    </source>
</evidence>
<evidence type="ECO:0000256" key="1">
    <source>
        <dbReference type="SAM" id="MobiDB-lite"/>
    </source>
</evidence>
<protein>
    <submittedName>
        <fullName evidence="3">Uncharacterized protein</fullName>
    </submittedName>
</protein>
<evidence type="ECO:0000313" key="3">
    <source>
        <dbReference type="EMBL" id="CAK0847203.1"/>
    </source>
</evidence>
<feature type="region of interest" description="Disordered" evidence="1">
    <location>
        <begin position="23"/>
        <end position="79"/>
    </location>
</feature>
<comment type="caution">
    <text evidence="3">The sequence shown here is derived from an EMBL/GenBank/DDBJ whole genome shotgun (WGS) entry which is preliminary data.</text>
</comment>
<evidence type="ECO:0000256" key="2">
    <source>
        <dbReference type="SAM" id="SignalP"/>
    </source>
</evidence>
<dbReference type="EMBL" id="CAUYUJ010014882">
    <property type="protein sequence ID" value="CAK0847203.1"/>
    <property type="molecule type" value="Genomic_DNA"/>
</dbReference>
<accession>A0ABN9TND6</accession>
<feature type="signal peptide" evidence="2">
    <location>
        <begin position="1"/>
        <end position="20"/>
    </location>
</feature>
<reference evidence="3" key="1">
    <citation type="submission" date="2023-10" db="EMBL/GenBank/DDBJ databases">
        <authorList>
            <person name="Chen Y."/>
            <person name="Shah S."/>
            <person name="Dougan E. K."/>
            <person name="Thang M."/>
            <person name="Chan C."/>
        </authorList>
    </citation>
    <scope>NUCLEOTIDE SEQUENCE [LARGE SCALE GENOMIC DNA]</scope>
</reference>
<feature type="chain" id="PRO_5045155239" evidence="2">
    <location>
        <begin position="21"/>
        <end position="121"/>
    </location>
</feature>
<keyword evidence="2" id="KW-0732">Signal</keyword>
<keyword evidence="4" id="KW-1185">Reference proteome</keyword>
<dbReference type="Proteomes" id="UP001189429">
    <property type="component" value="Unassembled WGS sequence"/>
</dbReference>
<sequence length="121" mass="12905">MARCFASAALLLLLALPGQAVTVSKEGKEGTEAAVDESSERPPKPLSTAPQPLAPFGEPVVGQARNSEAGDRDKARTPSLLTMNVDDQRVHMWDSAHSYVKGGPPLNKNGDTFDIHLKSQI</sequence>
<name>A0ABN9TND6_9DINO</name>